<evidence type="ECO:0000313" key="2">
    <source>
        <dbReference type="Proteomes" id="UP000313359"/>
    </source>
</evidence>
<sequence length="160" mass="17974">MGPCRRYHDKQVNIEHMFVACSDMPYDSEPFFFSVVTSICMFRWCVCQTAYVSLTEDELTYGNNDASTWNQGGYVLPSGRLLLTLFVRSEVLGAVWCIEFPSAARTPIHTGKQPRKLNVTCQMINLADSHESSVRGSALHPAPFGMRFRTRAANQPETSA</sequence>
<organism evidence="1 2">
    <name type="scientific">Lentinus tigrinus ALCF2SS1-6</name>
    <dbReference type="NCBI Taxonomy" id="1328759"/>
    <lineage>
        <taxon>Eukaryota</taxon>
        <taxon>Fungi</taxon>
        <taxon>Dikarya</taxon>
        <taxon>Basidiomycota</taxon>
        <taxon>Agaricomycotina</taxon>
        <taxon>Agaricomycetes</taxon>
        <taxon>Polyporales</taxon>
        <taxon>Polyporaceae</taxon>
        <taxon>Lentinus</taxon>
    </lineage>
</organism>
<dbReference type="Proteomes" id="UP000313359">
    <property type="component" value="Unassembled WGS sequence"/>
</dbReference>
<dbReference type="EMBL" id="ML122301">
    <property type="protein sequence ID" value="RPD54800.1"/>
    <property type="molecule type" value="Genomic_DNA"/>
</dbReference>
<accession>A0A5C2RVP1</accession>
<reference evidence="1" key="1">
    <citation type="journal article" date="2018" name="Genome Biol. Evol.">
        <title>Genomics and development of Lentinus tigrinus, a white-rot wood-decaying mushroom with dimorphic fruiting bodies.</title>
        <authorList>
            <person name="Wu B."/>
            <person name="Xu Z."/>
            <person name="Knudson A."/>
            <person name="Carlson A."/>
            <person name="Chen N."/>
            <person name="Kovaka S."/>
            <person name="LaButti K."/>
            <person name="Lipzen A."/>
            <person name="Pennachio C."/>
            <person name="Riley R."/>
            <person name="Schakwitz W."/>
            <person name="Umezawa K."/>
            <person name="Ohm R.A."/>
            <person name="Grigoriev I.V."/>
            <person name="Nagy L.G."/>
            <person name="Gibbons J."/>
            <person name="Hibbett D."/>
        </authorList>
    </citation>
    <scope>NUCLEOTIDE SEQUENCE [LARGE SCALE GENOMIC DNA]</scope>
    <source>
        <strain evidence="1">ALCF2SS1-6</strain>
    </source>
</reference>
<gene>
    <name evidence="1" type="ORF">L227DRAFT_337796</name>
</gene>
<name>A0A5C2RVP1_9APHY</name>
<keyword evidence="2" id="KW-1185">Reference proteome</keyword>
<protein>
    <submittedName>
        <fullName evidence="1">Uncharacterized protein</fullName>
    </submittedName>
</protein>
<proteinExistence type="predicted"/>
<evidence type="ECO:0000313" key="1">
    <source>
        <dbReference type="EMBL" id="RPD54800.1"/>
    </source>
</evidence>
<dbReference type="AlphaFoldDB" id="A0A5C2RVP1"/>